<comment type="caution">
    <text evidence="3">The sequence shown here is derived from an EMBL/GenBank/DDBJ whole genome shotgun (WGS) entry which is preliminary data.</text>
</comment>
<dbReference type="Gene3D" id="3.30.530.20">
    <property type="match status" value="1"/>
</dbReference>
<dbReference type="InterPro" id="IPR005031">
    <property type="entry name" value="COQ10_START"/>
</dbReference>
<dbReference type="EMBL" id="JAVRQI010000034">
    <property type="protein sequence ID" value="MDT1064747.1"/>
    <property type="molecule type" value="Genomic_DNA"/>
</dbReference>
<gene>
    <name evidence="3" type="ORF">RM190_23025</name>
</gene>
<organism evidence="3 4">
    <name type="scientific">Paracoccus broussonetiae</name>
    <dbReference type="NCBI Taxonomy" id="3075834"/>
    <lineage>
        <taxon>Bacteria</taxon>
        <taxon>Pseudomonadati</taxon>
        <taxon>Pseudomonadota</taxon>
        <taxon>Alphaproteobacteria</taxon>
        <taxon>Rhodobacterales</taxon>
        <taxon>Paracoccaceae</taxon>
        <taxon>Paracoccus</taxon>
    </lineage>
</organism>
<feature type="domain" description="Coenzyme Q-binding protein COQ10 START" evidence="2">
    <location>
        <begin position="3"/>
        <end position="112"/>
    </location>
</feature>
<evidence type="ECO:0000313" key="3">
    <source>
        <dbReference type="EMBL" id="MDT1064747.1"/>
    </source>
</evidence>
<evidence type="ECO:0000256" key="1">
    <source>
        <dbReference type="ARBA" id="ARBA00008918"/>
    </source>
</evidence>
<dbReference type="RefSeq" id="WP_311761826.1">
    <property type="nucleotide sequence ID" value="NZ_JAVRQI010000034.1"/>
</dbReference>
<dbReference type="InterPro" id="IPR023393">
    <property type="entry name" value="START-like_dom_sf"/>
</dbReference>
<reference evidence="4" key="1">
    <citation type="submission" date="2023-07" db="EMBL/GenBank/DDBJ databases">
        <title>Characterization of two Paracoccaceae strains isolated from Phycosphere and proposal of Xinfangfangia lacusdiani sp. nov.</title>
        <authorList>
            <person name="Deng Y."/>
            <person name="Zhang Y.Q."/>
        </authorList>
    </citation>
    <scope>NUCLEOTIDE SEQUENCE [LARGE SCALE GENOMIC DNA]</scope>
    <source>
        <strain evidence="4">CPCC 101403</strain>
    </source>
</reference>
<sequence>MTINAPRSDIYEHWRRPEKLMRFLADVTRVEERPDGIFLWVVSESGDELEIETKLVEDRPDELLAWRSTEGAEMDLEAKVQLRDAPAGRGTEVEAHIAYRPRRGIIGQWAGTLGGTDPVKRGRQELKRLKMLLETGEIATAAARGNF</sequence>
<dbReference type="SUPFAM" id="SSF55961">
    <property type="entry name" value="Bet v1-like"/>
    <property type="match status" value="1"/>
</dbReference>
<keyword evidence="4" id="KW-1185">Reference proteome</keyword>
<comment type="similarity">
    <text evidence="1">Belongs to the ribosome association toxin RatA family.</text>
</comment>
<evidence type="ECO:0000313" key="4">
    <source>
        <dbReference type="Proteomes" id="UP001251085"/>
    </source>
</evidence>
<evidence type="ECO:0000259" key="2">
    <source>
        <dbReference type="Pfam" id="PF03364"/>
    </source>
</evidence>
<dbReference type="Pfam" id="PF03364">
    <property type="entry name" value="Polyketide_cyc"/>
    <property type="match status" value="1"/>
</dbReference>
<dbReference type="Proteomes" id="UP001251085">
    <property type="component" value="Unassembled WGS sequence"/>
</dbReference>
<proteinExistence type="inferred from homology"/>
<name>A0ABU3ELW2_9RHOB</name>
<protein>
    <submittedName>
        <fullName evidence="3">SRPBCC family protein</fullName>
    </submittedName>
</protein>
<accession>A0ABU3ELW2</accession>